<dbReference type="Pfam" id="PF13187">
    <property type="entry name" value="Fer4_9"/>
    <property type="match status" value="1"/>
</dbReference>
<dbReference type="InterPro" id="IPR017896">
    <property type="entry name" value="4Fe4S_Fe-S-bd"/>
</dbReference>
<sequence>MQYRNYGKLGYQVSAFGMGCMRLPRLINAKSEAEVDKEKAFEMIRYAADHGVNYFDTAYGYHNKTSEEVLGEALEGGRREKVKIATKQPFGVMADLKSGGGKSILENARRNLENTLKKLRTSYLDVYLIHNIGKSTWEDIKKEKVIEEYEKFRSEGLIKAIGFSYHGQFPCFKEVLEFYDWGMCQIQQNFIDIKNEATEEGIRIAGKKGCALVIMEPLRGGLLATPPDSVKAIYNEYPVKRNPVEWAFRHVLNYPEVSTILSGVTTMEQLKDNIEIFAKPDVVPGCLTNEEKEILSRVKSKYESLTAIPCTGCEYCLPCPQGVQIPQVFARYNDGKMFGSFDPPRRSYMFLTKGNGDASHCVACGACEKKCPQHIAIIDELKKAHEALKGWIE</sequence>
<dbReference type="GO" id="GO:0046872">
    <property type="term" value="F:metal ion binding"/>
    <property type="evidence" value="ECO:0007669"/>
    <property type="project" value="UniProtKB-KW"/>
</dbReference>
<dbReference type="Gene3D" id="3.20.20.100">
    <property type="entry name" value="NADP-dependent oxidoreductase domain"/>
    <property type="match status" value="1"/>
</dbReference>
<dbReference type="PANTHER" id="PTHR43312">
    <property type="entry name" value="D-THREO-ALDOSE 1-DEHYDROGENASE"/>
    <property type="match status" value="1"/>
</dbReference>
<dbReference type="eggNOG" id="COG1453">
    <property type="taxonomic scope" value="Bacteria"/>
</dbReference>
<dbReference type="InterPro" id="IPR023210">
    <property type="entry name" value="NADP_OxRdtase_dom"/>
</dbReference>
<dbReference type="PANTHER" id="PTHR43312:SF2">
    <property type="entry name" value="OXIDOREDUCTASE"/>
    <property type="match status" value="1"/>
</dbReference>
<dbReference type="InterPro" id="IPR017900">
    <property type="entry name" value="4Fe4S_Fe_S_CS"/>
</dbReference>
<keyword evidence="3" id="KW-0411">Iron-sulfur</keyword>
<dbReference type="AlphaFoldDB" id="F5Y7J6"/>
<feature type="domain" description="4Fe-4S ferredoxin-type" evidence="4">
    <location>
        <begin position="352"/>
        <end position="381"/>
    </location>
</feature>
<dbReference type="PROSITE" id="PS51257">
    <property type="entry name" value="PROKAR_LIPOPROTEIN"/>
    <property type="match status" value="1"/>
</dbReference>
<gene>
    <name evidence="5" type="ordered locus">TREAZ_1083</name>
</gene>
<accession>F5Y7J6</accession>
<dbReference type="STRING" id="545695.TREAZ_1083"/>
<evidence type="ECO:0000256" key="2">
    <source>
        <dbReference type="ARBA" id="ARBA00023004"/>
    </source>
</evidence>
<organism evidence="5 6">
    <name type="scientific">Leadbettera azotonutricia (strain ATCC BAA-888 / DSM 13862 / ZAS-9)</name>
    <name type="common">Treponema azotonutricium</name>
    <dbReference type="NCBI Taxonomy" id="545695"/>
    <lineage>
        <taxon>Bacteria</taxon>
        <taxon>Pseudomonadati</taxon>
        <taxon>Spirochaetota</taxon>
        <taxon>Spirochaetia</taxon>
        <taxon>Spirochaetales</taxon>
        <taxon>Breznakiellaceae</taxon>
        <taxon>Leadbettera</taxon>
    </lineage>
</organism>
<dbReference type="EMBL" id="CP001841">
    <property type="protein sequence ID" value="AEF81211.1"/>
    <property type="molecule type" value="Genomic_DNA"/>
</dbReference>
<dbReference type="SUPFAM" id="SSF51430">
    <property type="entry name" value="NAD(P)-linked oxidoreductase"/>
    <property type="match status" value="1"/>
</dbReference>
<dbReference type="PROSITE" id="PS00198">
    <property type="entry name" value="4FE4S_FER_1"/>
    <property type="match status" value="1"/>
</dbReference>
<dbReference type="PROSITE" id="PS51379">
    <property type="entry name" value="4FE4S_FER_2"/>
    <property type="match status" value="1"/>
</dbReference>
<dbReference type="SUPFAM" id="SSF46548">
    <property type="entry name" value="alpha-helical ferredoxin"/>
    <property type="match status" value="1"/>
</dbReference>
<name>F5Y7J6_LEAAZ</name>
<dbReference type="HOGENOM" id="CLU_023205_3_2_12"/>
<dbReference type="Proteomes" id="UP000009222">
    <property type="component" value="Chromosome"/>
</dbReference>
<dbReference type="RefSeq" id="WP_015710906.1">
    <property type="nucleotide sequence ID" value="NC_015577.1"/>
</dbReference>
<evidence type="ECO:0000256" key="3">
    <source>
        <dbReference type="ARBA" id="ARBA00023014"/>
    </source>
</evidence>
<reference evidence="5 6" key="2">
    <citation type="journal article" date="2011" name="ISME J.">
        <title>RNA-seq reveals cooperative metabolic interactions between two termite-gut spirochete species in co-culture.</title>
        <authorList>
            <person name="Rosenthal A.Z."/>
            <person name="Matson E.G."/>
            <person name="Eldar A."/>
            <person name="Leadbetter J.R."/>
        </authorList>
    </citation>
    <scope>NUCLEOTIDE SEQUENCE [LARGE SCALE GENOMIC DNA]</scope>
    <source>
        <strain evidence="6">ATCC BAA-888 / DSM 13862 / ZAS-9</strain>
    </source>
</reference>
<dbReference type="Pfam" id="PF00248">
    <property type="entry name" value="Aldo_ket_red"/>
    <property type="match status" value="1"/>
</dbReference>
<proteinExistence type="predicted"/>
<keyword evidence="2" id="KW-0408">Iron</keyword>
<evidence type="ECO:0000313" key="6">
    <source>
        <dbReference type="Proteomes" id="UP000009222"/>
    </source>
</evidence>
<dbReference type="KEGG" id="taz:TREAZ_1083"/>
<keyword evidence="6" id="KW-1185">Reference proteome</keyword>
<reference evidence="6" key="1">
    <citation type="submission" date="2009-12" db="EMBL/GenBank/DDBJ databases">
        <title>Complete sequence of Treponema azotonutricium strain ZAS-9.</title>
        <authorList>
            <person name="Tetu S.G."/>
            <person name="Matson E."/>
            <person name="Ren Q."/>
            <person name="Seshadri R."/>
            <person name="Elbourne L."/>
            <person name="Hassan K.A."/>
            <person name="Durkin A."/>
            <person name="Radune D."/>
            <person name="Mohamoud Y."/>
            <person name="Shay R."/>
            <person name="Jin S."/>
            <person name="Zhang X."/>
            <person name="Lucey K."/>
            <person name="Ballor N.R."/>
            <person name="Ottesen E."/>
            <person name="Rosenthal R."/>
            <person name="Allen A."/>
            <person name="Leadbetter J.R."/>
            <person name="Paulsen I.T."/>
        </authorList>
    </citation>
    <scope>NUCLEOTIDE SEQUENCE [LARGE SCALE GENOMIC DNA]</scope>
    <source>
        <strain evidence="6">ATCC BAA-888 / DSM 13862 / ZAS-9</strain>
    </source>
</reference>
<dbReference type="InParanoid" id="F5Y7J6"/>
<evidence type="ECO:0000313" key="5">
    <source>
        <dbReference type="EMBL" id="AEF81211.1"/>
    </source>
</evidence>
<dbReference type="InterPro" id="IPR036812">
    <property type="entry name" value="NAD(P)_OxRdtase_dom_sf"/>
</dbReference>
<evidence type="ECO:0000259" key="4">
    <source>
        <dbReference type="PROSITE" id="PS51379"/>
    </source>
</evidence>
<dbReference type="InterPro" id="IPR053135">
    <property type="entry name" value="AKR2_Oxidoreductase"/>
</dbReference>
<evidence type="ECO:0000256" key="1">
    <source>
        <dbReference type="ARBA" id="ARBA00022723"/>
    </source>
</evidence>
<dbReference type="CDD" id="cd19096">
    <property type="entry name" value="AKR_Fe-S_oxidoreductase"/>
    <property type="match status" value="1"/>
</dbReference>
<dbReference type="GO" id="GO:0051536">
    <property type="term" value="F:iron-sulfur cluster binding"/>
    <property type="evidence" value="ECO:0007669"/>
    <property type="project" value="UniProtKB-KW"/>
</dbReference>
<dbReference type="OrthoDB" id="9773828at2"/>
<protein>
    <submittedName>
        <fullName evidence="5">Oxidoreductase, aldo/keto reductase family</fullName>
    </submittedName>
</protein>
<keyword evidence="1" id="KW-0479">Metal-binding</keyword>